<dbReference type="eggNOG" id="COG4392">
    <property type="taxonomic scope" value="Bacteria"/>
</dbReference>
<feature type="transmembrane region" description="Helical" evidence="1">
    <location>
        <begin position="39"/>
        <end position="59"/>
    </location>
</feature>
<accession>S7VEK5</accession>
<dbReference type="Proteomes" id="UP000014977">
    <property type="component" value="Unassembled WGS sequence"/>
</dbReference>
<feature type="transmembrane region" description="Helical" evidence="1">
    <location>
        <begin position="6"/>
        <end position="27"/>
    </location>
</feature>
<keyword evidence="1" id="KW-0472">Membrane</keyword>
<keyword evidence="1" id="KW-0812">Transmembrane</keyword>
<evidence type="ECO:0000313" key="2">
    <source>
        <dbReference type="EMBL" id="EPR42873.1"/>
    </source>
</evidence>
<dbReference type="InterPro" id="IPR008407">
    <property type="entry name" value="Brnchd-chn_aa_trnsp_AzlD"/>
</dbReference>
<dbReference type="STRING" id="897.B2D07_13385"/>
<dbReference type="Pfam" id="PF05437">
    <property type="entry name" value="AzlD"/>
    <property type="match status" value="1"/>
</dbReference>
<protein>
    <submittedName>
        <fullName evidence="2">Branched-chain amino acid transport</fullName>
    </submittedName>
</protein>
<dbReference type="AlphaFoldDB" id="S7VEK5"/>
<keyword evidence="3" id="KW-1185">Reference proteome</keyword>
<dbReference type="RefSeq" id="WP_020875908.1">
    <property type="nucleotide sequence ID" value="NZ_ATHJ01000063.1"/>
</dbReference>
<sequence>MNVYEWLLILGMAGVTFGSRYLLFGLAGRIRMPAWAASSLQYVPPAVLTAITLPAVLLPQGKWYISPTNPYLIAALAAVGIGAFTKNLLATIAVGLVAFFGWRFLLASVS</sequence>
<evidence type="ECO:0000313" key="3">
    <source>
        <dbReference type="Proteomes" id="UP000014977"/>
    </source>
</evidence>
<comment type="caution">
    <text evidence="2">The sequence shown here is derived from an EMBL/GenBank/DDBJ whole genome shotgun (WGS) entry which is preliminary data.</text>
</comment>
<proteinExistence type="predicted"/>
<gene>
    <name evidence="2" type="ORF">dsmv_1524</name>
</gene>
<feature type="transmembrane region" description="Helical" evidence="1">
    <location>
        <begin position="71"/>
        <end position="102"/>
    </location>
</feature>
<organism evidence="2 3">
    <name type="scientific">Desulfococcus multivorans DSM 2059</name>
    <dbReference type="NCBI Taxonomy" id="1121405"/>
    <lineage>
        <taxon>Bacteria</taxon>
        <taxon>Pseudomonadati</taxon>
        <taxon>Thermodesulfobacteriota</taxon>
        <taxon>Desulfobacteria</taxon>
        <taxon>Desulfobacterales</taxon>
        <taxon>Desulfococcaceae</taxon>
        <taxon>Desulfococcus</taxon>
    </lineage>
</organism>
<reference evidence="2 3" key="1">
    <citation type="journal article" date="2013" name="Genome Announc.">
        <title>Draft genome sequences for three mercury-methylating, sulfate-reducing bacteria.</title>
        <authorList>
            <person name="Brown S.D."/>
            <person name="Hurt R.A.Jr."/>
            <person name="Gilmour C.C."/>
            <person name="Elias D.A."/>
        </authorList>
    </citation>
    <scope>NUCLEOTIDE SEQUENCE [LARGE SCALE GENOMIC DNA]</scope>
    <source>
        <strain evidence="2 3">DSM 2059</strain>
    </source>
</reference>
<evidence type="ECO:0000256" key="1">
    <source>
        <dbReference type="SAM" id="Phobius"/>
    </source>
</evidence>
<keyword evidence="1" id="KW-1133">Transmembrane helix</keyword>
<dbReference type="PATRIC" id="fig|1121405.3.peg.952"/>
<dbReference type="EMBL" id="ATHJ01000063">
    <property type="protein sequence ID" value="EPR42873.1"/>
    <property type="molecule type" value="Genomic_DNA"/>
</dbReference>
<name>S7VEK5_DESML</name>